<dbReference type="InterPro" id="IPR053926">
    <property type="entry name" value="RecX_HTH_1st"/>
</dbReference>
<dbReference type="InterPro" id="IPR053925">
    <property type="entry name" value="RecX_HTH_3rd"/>
</dbReference>
<evidence type="ECO:0000256" key="4">
    <source>
        <dbReference type="ARBA" id="ARBA00022490"/>
    </source>
</evidence>
<organism evidence="9 10">
    <name type="scientific">Candidatus Roizmanbacteria bacterium GW2011_GWC2_37_13</name>
    <dbReference type="NCBI Taxonomy" id="1618486"/>
    <lineage>
        <taxon>Bacteria</taxon>
        <taxon>Candidatus Roizmaniibacteriota</taxon>
    </lineage>
</organism>
<comment type="caution">
    <text evidence="9">The sequence shown here is derived from an EMBL/GenBank/DDBJ whole genome shotgun (WGS) entry which is preliminary data.</text>
</comment>
<comment type="function">
    <text evidence="5">Modulates RecA activity.</text>
</comment>
<evidence type="ECO:0000259" key="6">
    <source>
        <dbReference type="Pfam" id="PF02631"/>
    </source>
</evidence>
<keyword evidence="4 5" id="KW-0963">Cytoplasm</keyword>
<name>A0A0G0G869_9BACT</name>
<evidence type="ECO:0000256" key="5">
    <source>
        <dbReference type="HAMAP-Rule" id="MF_01114"/>
    </source>
</evidence>
<feature type="domain" description="RecX third three-helical" evidence="7">
    <location>
        <begin position="105"/>
        <end position="150"/>
    </location>
</feature>
<evidence type="ECO:0000313" key="9">
    <source>
        <dbReference type="EMBL" id="KKQ26182.1"/>
    </source>
</evidence>
<dbReference type="InterPro" id="IPR036388">
    <property type="entry name" value="WH-like_DNA-bd_sf"/>
</dbReference>
<dbReference type="PANTHER" id="PTHR33602">
    <property type="entry name" value="REGULATORY PROTEIN RECX FAMILY PROTEIN"/>
    <property type="match status" value="1"/>
</dbReference>
<comment type="similarity">
    <text evidence="2 5">Belongs to the RecX family.</text>
</comment>
<evidence type="ECO:0000256" key="3">
    <source>
        <dbReference type="ARBA" id="ARBA00018111"/>
    </source>
</evidence>
<evidence type="ECO:0000313" key="10">
    <source>
        <dbReference type="Proteomes" id="UP000034917"/>
    </source>
</evidence>
<comment type="subcellular location">
    <subcellularLocation>
        <location evidence="1 5">Cytoplasm</location>
    </subcellularLocation>
</comment>
<evidence type="ECO:0000256" key="1">
    <source>
        <dbReference type="ARBA" id="ARBA00004496"/>
    </source>
</evidence>
<feature type="domain" description="RecX second three-helical" evidence="6">
    <location>
        <begin position="58"/>
        <end position="97"/>
    </location>
</feature>
<dbReference type="InterPro" id="IPR003783">
    <property type="entry name" value="Regulatory_RecX"/>
</dbReference>
<sequence>MNDDLLALLNKAYFFLKFRPRSEKEVRDYLYKKIKSKHWSRDDAEKVIGELRKEDLIDDEKFVAWFVRSRTTLKPKGERLLKRELKQKGVSDELIEKYFSENIIDEESLAFKILEKRWLRFKNLDSRKRFEKSTRFLMSRGFSFDLCKSAFEKLENKD</sequence>
<dbReference type="Pfam" id="PF21982">
    <property type="entry name" value="RecX_HTH1"/>
    <property type="match status" value="1"/>
</dbReference>
<dbReference type="GO" id="GO:0005737">
    <property type="term" value="C:cytoplasm"/>
    <property type="evidence" value="ECO:0007669"/>
    <property type="project" value="UniProtKB-SubCell"/>
</dbReference>
<evidence type="ECO:0000259" key="7">
    <source>
        <dbReference type="Pfam" id="PF21981"/>
    </source>
</evidence>
<dbReference type="Gene3D" id="1.10.10.10">
    <property type="entry name" value="Winged helix-like DNA-binding domain superfamily/Winged helix DNA-binding domain"/>
    <property type="match status" value="3"/>
</dbReference>
<dbReference type="Proteomes" id="UP000034917">
    <property type="component" value="Unassembled WGS sequence"/>
</dbReference>
<evidence type="ECO:0000256" key="2">
    <source>
        <dbReference type="ARBA" id="ARBA00009695"/>
    </source>
</evidence>
<gene>
    <name evidence="5" type="primary">recX</name>
    <name evidence="9" type="ORF">US40_C0003G0034</name>
</gene>
<dbReference type="GO" id="GO:0006282">
    <property type="term" value="P:regulation of DNA repair"/>
    <property type="evidence" value="ECO:0007669"/>
    <property type="project" value="UniProtKB-UniRule"/>
</dbReference>
<evidence type="ECO:0000259" key="8">
    <source>
        <dbReference type="Pfam" id="PF21982"/>
    </source>
</evidence>
<dbReference type="EMBL" id="LBSV01000003">
    <property type="protein sequence ID" value="KKQ26182.1"/>
    <property type="molecule type" value="Genomic_DNA"/>
</dbReference>
<dbReference type="HAMAP" id="MF_01114">
    <property type="entry name" value="RecX"/>
    <property type="match status" value="1"/>
</dbReference>
<proteinExistence type="inferred from homology"/>
<dbReference type="Pfam" id="PF02631">
    <property type="entry name" value="RecX_HTH2"/>
    <property type="match status" value="1"/>
</dbReference>
<dbReference type="InterPro" id="IPR053924">
    <property type="entry name" value="RecX_HTH_2nd"/>
</dbReference>
<feature type="domain" description="RecX first three-helical" evidence="8">
    <location>
        <begin position="10"/>
        <end position="49"/>
    </location>
</feature>
<dbReference type="AlphaFoldDB" id="A0A0G0G869"/>
<accession>A0A0G0G869</accession>
<dbReference type="PANTHER" id="PTHR33602:SF1">
    <property type="entry name" value="REGULATORY PROTEIN RECX FAMILY PROTEIN"/>
    <property type="match status" value="1"/>
</dbReference>
<protein>
    <recommendedName>
        <fullName evidence="3 5">Regulatory protein RecX</fullName>
    </recommendedName>
</protein>
<dbReference type="Pfam" id="PF21981">
    <property type="entry name" value="RecX_HTH3"/>
    <property type="match status" value="1"/>
</dbReference>
<reference evidence="9 10" key="1">
    <citation type="journal article" date="2015" name="Nature">
        <title>rRNA introns, odd ribosomes, and small enigmatic genomes across a large radiation of phyla.</title>
        <authorList>
            <person name="Brown C.T."/>
            <person name="Hug L.A."/>
            <person name="Thomas B.C."/>
            <person name="Sharon I."/>
            <person name="Castelle C.J."/>
            <person name="Singh A."/>
            <person name="Wilkins M.J."/>
            <person name="Williams K.H."/>
            <person name="Banfield J.F."/>
        </authorList>
    </citation>
    <scope>NUCLEOTIDE SEQUENCE [LARGE SCALE GENOMIC DNA]</scope>
</reference>